<evidence type="ECO:0000256" key="2">
    <source>
        <dbReference type="SAM" id="Phobius"/>
    </source>
</evidence>
<dbReference type="STRING" id="797299.HALLA_06735"/>
<keyword evidence="2" id="KW-1133">Transmembrane helix</keyword>
<keyword evidence="4" id="KW-1185">Reference proteome</keyword>
<protein>
    <submittedName>
        <fullName evidence="3">Uncharacterized protein</fullName>
    </submittedName>
</protein>
<accession>W0JIM8</accession>
<evidence type="ECO:0000313" key="3">
    <source>
        <dbReference type="EMBL" id="AHF98590.1"/>
    </source>
</evidence>
<keyword evidence="2" id="KW-0812">Transmembrane</keyword>
<gene>
    <name evidence="3" type="ORF">HALLA_06735</name>
</gene>
<dbReference type="RefSeq" id="WP_049951796.1">
    <property type="nucleotide sequence ID" value="NZ_CP007055.1"/>
</dbReference>
<proteinExistence type="predicted"/>
<feature type="transmembrane region" description="Helical" evidence="2">
    <location>
        <begin position="20"/>
        <end position="42"/>
    </location>
</feature>
<dbReference type="KEGG" id="hlr:HALLA_06735"/>
<keyword evidence="2" id="KW-0472">Membrane</keyword>
<dbReference type="GeneID" id="25144187"/>
<evidence type="ECO:0000313" key="4">
    <source>
        <dbReference type="Proteomes" id="UP000019024"/>
    </source>
</evidence>
<dbReference type="Proteomes" id="UP000019024">
    <property type="component" value="Chromosome"/>
</dbReference>
<feature type="region of interest" description="Disordered" evidence="1">
    <location>
        <begin position="47"/>
        <end position="70"/>
    </location>
</feature>
<sequence>MSLESSAAVTASIVPFDLTIGVTALASVALALFVGVMLLLTFTLTPPSAESSTQSATQSSAAAETAESTD</sequence>
<dbReference type="HOGENOM" id="CLU_2748024_0_0_2"/>
<feature type="compositionally biased region" description="Low complexity" evidence="1">
    <location>
        <begin position="48"/>
        <end position="70"/>
    </location>
</feature>
<name>W0JIM8_9EURY</name>
<dbReference type="AlphaFoldDB" id="W0JIM8"/>
<reference evidence="3 4" key="1">
    <citation type="submission" date="2014-01" db="EMBL/GenBank/DDBJ databases">
        <authorList>
            <consortium name="DOE Joint Genome Institute"/>
            <person name="Anderson I."/>
            <person name="Huntemann M."/>
            <person name="Han J."/>
            <person name="Chen A."/>
            <person name="Kyrpides N."/>
            <person name="Mavromatis K."/>
            <person name="Markowitz V."/>
            <person name="Palaniappan K."/>
            <person name="Ivanova N."/>
            <person name="Schaumberg A."/>
            <person name="Pati A."/>
            <person name="Liolios K."/>
            <person name="Nordberg H.P."/>
            <person name="Cantor M.N."/>
            <person name="Hua S.X."/>
            <person name="Woyke T."/>
        </authorList>
    </citation>
    <scope>NUCLEOTIDE SEQUENCE [LARGE SCALE GENOMIC DNA]</scope>
    <source>
        <strain evidence="3 4">XH-48</strain>
    </source>
</reference>
<evidence type="ECO:0000256" key="1">
    <source>
        <dbReference type="SAM" id="MobiDB-lite"/>
    </source>
</evidence>
<dbReference type="EMBL" id="CP007055">
    <property type="protein sequence ID" value="AHF98590.1"/>
    <property type="molecule type" value="Genomic_DNA"/>
</dbReference>
<organism evidence="3 4">
    <name type="scientific">Halostagnicola larsenii XH-48</name>
    <dbReference type="NCBI Taxonomy" id="797299"/>
    <lineage>
        <taxon>Archaea</taxon>
        <taxon>Methanobacteriati</taxon>
        <taxon>Methanobacteriota</taxon>
        <taxon>Stenosarchaea group</taxon>
        <taxon>Halobacteria</taxon>
        <taxon>Halobacteriales</taxon>
        <taxon>Natrialbaceae</taxon>
        <taxon>Halostagnicola</taxon>
    </lineage>
</organism>